<feature type="compositionally biased region" description="Polar residues" evidence="1">
    <location>
        <begin position="163"/>
        <end position="180"/>
    </location>
</feature>
<evidence type="ECO:0000313" key="3">
    <source>
        <dbReference type="Proteomes" id="UP001472677"/>
    </source>
</evidence>
<name>A0ABR2BLM9_9ROSI</name>
<dbReference type="EMBL" id="JBBPBM010000104">
    <property type="protein sequence ID" value="KAK8507956.1"/>
    <property type="molecule type" value="Genomic_DNA"/>
</dbReference>
<sequence>MFDGAWVVDRRIQVNIAKFRCRSTYWRKKQPKEVSRSAIFHPKEGDVHSSFWKNNRVNQSRGDLRGSQKLTLEVRKGDEEKNLAEDIKERSEDECMVFGVDKKAPTEKKLVNLIFSTKQRGKKENIFTAEVGSILFEFRVDEMDVKVSVNGVGVGKVGGENDSNPCVISGRQSESENASVSDGLDKDESVKAVISGKVCNDVLDGYLNLGSRHIGERELLGCGSHVPKSDKVESCKETRKLESLGGFGRSNWSSWAAIVKSNRPLEESVSPSCVIDKSRSLGHGSVENCLSLVEGNESVCERVDSLEKLDCFVDEDVK</sequence>
<dbReference type="Proteomes" id="UP001472677">
    <property type="component" value="Unassembled WGS sequence"/>
</dbReference>
<comment type="caution">
    <text evidence="2">The sequence shown here is derived from an EMBL/GenBank/DDBJ whole genome shotgun (WGS) entry which is preliminary data.</text>
</comment>
<evidence type="ECO:0000313" key="2">
    <source>
        <dbReference type="EMBL" id="KAK8507956.1"/>
    </source>
</evidence>
<proteinExistence type="predicted"/>
<organism evidence="2 3">
    <name type="scientific">Hibiscus sabdariffa</name>
    <name type="common">roselle</name>
    <dbReference type="NCBI Taxonomy" id="183260"/>
    <lineage>
        <taxon>Eukaryota</taxon>
        <taxon>Viridiplantae</taxon>
        <taxon>Streptophyta</taxon>
        <taxon>Embryophyta</taxon>
        <taxon>Tracheophyta</taxon>
        <taxon>Spermatophyta</taxon>
        <taxon>Magnoliopsida</taxon>
        <taxon>eudicotyledons</taxon>
        <taxon>Gunneridae</taxon>
        <taxon>Pentapetalae</taxon>
        <taxon>rosids</taxon>
        <taxon>malvids</taxon>
        <taxon>Malvales</taxon>
        <taxon>Malvaceae</taxon>
        <taxon>Malvoideae</taxon>
        <taxon>Hibiscus</taxon>
    </lineage>
</organism>
<evidence type="ECO:0000256" key="1">
    <source>
        <dbReference type="SAM" id="MobiDB-lite"/>
    </source>
</evidence>
<protein>
    <submittedName>
        <fullName evidence="2">Uncharacterized protein</fullName>
    </submittedName>
</protein>
<reference evidence="2 3" key="1">
    <citation type="journal article" date="2024" name="G3 (Bethesda)">
        <title>Genome assembly of Hibiscus sabdariffa L. provides insights into metabolisms of medicinal natural products.</title>
        <authorList>
            <person name="Kim T."/>
        </authorList>
    </citation>
    <scope>NUCLEOTIDE SEQUENCE [LARGE SCALE GENOMIC DNA]</scope>
    <source>
        <strain evidence="2">TK-2024</strain>
        <tissue evidence="2">Old leaves</tissue>
    </source>
</reference>
<feature type="region of interest" description="Disordered" evidence="1">
    <location>
        <begin position="163"/>
        <end position="182"/>
    </location>
</feature>
<accession>A0ABR2BLM9</accession>
<keyword evidence="3" id="KW-1185">Reference proteome</keyword>
<gene>
    <name evidence="2" type="ORF">V6N12_025069</name>
</gene>